<name>A0ABD0NFK9_CIRMR</name>
<protein>
    <submittedName>
        <fullName evidence="2">Uncharacterized protein</fullName>
    </submittedName>
</protein>
<sequence>EAEQIHGAMSKQGVLLGSHEIQLQRLTDAVNQIGETLQQLQALLPRENVVVPAPDPPPSAVPVSQEPKIPAPQHYD</sequence>
<dbReference type="EMBL" id="JAMKFB020000022">
    <property type="protein sequence ID" value="KAL0159711.1"/>
    <property type="molecule type" value="Genomic_DNA"/>
</dbReference>
<feature type="non-terminal residue" evidence="2">
    <location>
        <position position="76"/>
    </location>
</feature>
<proteinExistence type="predicted"/>
<evidence type="ECO:0000313" key="2">
    <source>
        <dbReference type="EMBL" id="KAL0159711.1"/>
    </source>
</evidence>
<organism evidence="2 3">
    <name type="scientific">Cirrhinus mrigala</name>
    <name type="common">Mrigala</name>
    <dbReference type="NCBI Taxonomy" id="683832"/>
    <lineage>
        <taxon>Eukaryota</taxon>
        <taxon>Metazoa</taxon>
        <taxon>Chordata</taxon>
        <taxon>Craniata</taxon>
        <taxon>Vertebrata</taxon>
        <taxon>Euteleostomi</taxon>
        <taxon>Actinopterygii</taxon>
        <taxon>Neopterygii</taxon>
        <taxon>Teleostei</taxon>
        <taxon>Ostariophysi</taxon>
        <taxon>Cypriniformes</taxon>
        <taxon>Cyprinidae</taxon>
        <taxon>Labeoninae</taxon>
        <taxon>Labeonini</taxon>
        <taxon>Cirrhinus</taxon>
    </lineage>
</organism>
<keyword evidence="3" id="KW-1185">Reference proteome</keyword>
<gene>
    <name evidence="2" type="ORF">M9458_043436</name>
</gene>
<dbReference type="AlphaFoldDB" id="A0ABD0NFK9"/>
<evidence type="ECO:0000313" key="3">
    <source>
        <dbReference type="Proteomes" id="UP001529510"/>
    </source>
</evidence>
<feature type="region of interest" description="Disordered" evidence="1">
    <location>
        <begin position="52"/>
        <end position="76"/>
    </location>
</feature>
<feature type="non-terminal residue" evidence="2">
    <location>
        <position position="1"/>
    </location>
</feature>
<dbReference type="Proteomes" id="UP001529510">
    <property type="component" value="Unassembled WGS sequence"/>
</dbReference>
<reference evidence="2 3" key="1">
    <citation type="submission" date="2024-05" db="EMBL/GenBank/DDBJ databases">
        <title>Genome sequencing and assembly of Indian major carp, Cirrhinus mrigala (Hamilton, 1822).</title>
        <authorList>
            <person name="Mohindra V."/>
            <person name="Chowdhury L.M."/>
            <person name="Lal K."/>
            <person name="Jena J.K."/>
        </authorList>
    </citation>
    <scope>NUCLEOTIDE SEQUENCE [LARGE SCALE GENOMIC DNA]</scope>
    <source>
        <strain evidence="2">CM1030</strain>
        <tissue evidence="2">Blood</tissue>
    </source>
</reference>
<comment type="caution">
    <text evidence="2">The sequence shown here is derived from an EMBL/GenBank/DDBJ whole genome shotgun (WGS) entry which is preliminary data.</text>
</comment>
<evidence type="ECO:0000256" key="1">
    <source>
        <dbReference type="SAM" id="MobiDB-lite"/>
    </source>
</evidence>
<accession>A0ABD0NFK9</accession>